<comment type="similarity">
    <text evidence="4">Belongs to the VTI1 family.</text>
</comment>
<keyword evidence="6" id="KW-0653">Protein transport</keyword>
<keyword evidence="8" id="KW-0385">Hypusine</keyword>
<sequence>MSDEEHHFESSDAGASKTYPQQAGNIRKGGHIVIKGRPCKVVEVSTSKTGKHGHAKCHFVAIDIFTAKKLEDIVPSSHNCDVPHVNRIDYQLIDISEDGFVSLLTDSGGTKDDLKLPTDDSLSALMKSGFEEGKDVVVSVMSSMGEEQICAVKEPFVKHSCQKFAETAHHQCVSLCSSHHCLFCLKQQWFTQWTSLTLRDKVEISKFLVALQKLWRRAVFTYMWICILFQSAAPSLLSASLQTSNVKGAVLVELALSVAFANAIIIYNTAAVVSVLEDVSGAGALVGASDMIKGQSSNYFFGLEACLILIFGAELVMDEGRQKDLQLLEEIIDKGLKQKLLQTIASRDKIFEEQKELSDLRKNIETLEKNGVNNLKTMVNLGSEVYMQAEVPDTRHIFMDVGLGFYVEFTRQEALDYIPKREELVKKQLEEVTKVIAQIKGRIKLAHHQIQQILNLPDENPSSHRQPVMEPGQNTSAAGIGGSNGTTTMGYQTNDGTATASEDSKENLNQVINSIQKTLGLLHQLHLTVSSFTPASQLHLLQRLNSLVSELNSMTKLSEKCNIQVPMEVLSLIDDGKNPDEFTRDVINSCVARNQVTKGKTDAFKDLRKHILEELEETFPDEVDKYREIRAASAAQNGWWLNRKVCYPMGMPRSRASYKKEATVVLLWIFLPCRRWNQSKGRTGVVSSSVLLPINQRGAEIIEGERKMSEVFEGYERQYCELSTNLSRKCHSASLLSHGEEKKEKLVEIKSGMDEADVLIRKMDLEARSLQPSAKAVCLSKLREYKSDLNQLKKEFKRVSSPDANQSTREELMESGMADVHAVSADQSGRLAMSMERLDQSSDRIRESRRLMLETEEVGISVVENLSQQRQTLLHAHSKLQGVDDAIDKSKKVLTAMSRRMTRNKWIVGSVIVALILAIILIISYKLSH</sequence>
<dbReference type="SUPFAM" id="SSF50104">
    <property type="entry name" value="Translation proteins SH3-like domain"/>
    <property type="match status" value="1"/>
</dbReference>
<dbReference type="InterPro" id="IPR001884">
    <property type="entry name" value="IF5A-like"/>
</dbReference>
<feature type="transmembrane region" description="Helical" evidence="12">
    <location>
        <begin position="219"/>
        <end position="237"/>
    </location>
</feature>
<dbReference type="Gene3D" id="1.10.287.370">
    <property type="match status" value="1"/>
</dbReference>
<evidence type="ECO:0000256" key="11">
    <source>
        <dbReference type="SAM" id="MobiDB-lite"/>
    </source>
</evidence>
<name>A0ABQ7KX18_BRACM</name>
<dbReference type="InterPro" id="IPR004127">
    <property type="entry name" value="Prefoldin_subunit_alpha"/>
</dbReference>
<dbReference type="Pfam" id="PF02996">
    <property type="entry name" value="Prefoldin"/>
    <property type="match status" value="1"/>
</dbReference>
<dbReference type="Pfam" id="PF01287">
    <property type="entry name" value="eIF-5a"/>
    <property type="match status" value="1"/>
</dbReference>
<dbReference type="SMART" id="SM01376">
    <property type="entry name" value="eIF-5a"/>
    <property type="match status" value="1"/>
</dbReference>
<dbReference type="InterPro" id="IPR008991">
    <property type="entry name" value="Translation_prot_SH3-like_sf"/>
</dbReference>
<keyword evidence="6" id="KW-0813">Transport</keyword>
<feature type="transmembrane region" description="Helical" evidence="12">
    <location>
        <begin position="249"/>
        <end position="270"/>
    </location>
</feature>
<keyword evidence="9" id="KW-0804">Transcription</keyword>
<dbReference type="Pfam" id="PF12352">
    <property type="entry name" value="V-SNARE_C"/>
    <property type="match status" value="1"/>
</dbReference>
<evidence type="ECO:0000256" key="2">
    <source>
        <dbReference type="ARBA" id="ARBA00005389"/>
    </source>
</evidence>
<gene>
    <name evidence="14" type="primary">A07p018180.1_BraROA</name>
    <name evidence="14" type="ORF">IGI04_026787</name>
</gene>
<comment type="similarity">
    <text evidence="2">Belongs to the Mediator complex subunit 10 family.</text>
</comment>
<feature type="region of interest" description="Disordered" evidence="11">
    <location>
        <begin position="457"/>
        <end position="481"/>
    </location>
</feature>
<dbReference type="Proteomes" id="UP000823674">
    <property type="component" value="Chromosome A07"/>
</dbReference>
<evidence type="ECO:0000256" key="5">
    <source>
        <dbReference type="ARBA" id="ARBA00022917"/>
    </source>
</evidence>
<dbReference type="Gene3D" id="1.20.58.400">
    <property type="entry name" value="t-snare proteins"/>
    <property type="match status" value="1"/>
</dbReference>
<dbReference type="EMBL" id="JADBGQ010000009">
    <property type="protein sequence ID" value="KAG5378945.1"/>
    <property type="molecule type" value="Genomic_DNA"/>
</dbReference>
<dbReference type="PANTHER" id="PTHR11673">
    <property type="entry name" value="TRANSLATION INITIATION FACTOR 5A FAMILY MEMBER"/>
    <property type="match status" value="1"/>
</dbReference>
<evidence type="ECO:0000256" key="7">
    <source>
        <dbReference type="ARBA" id="ARBA00023015"/>
    </source>
</evidence>
<evidence type="ECO:0000256" key="9">
    <source>
        <dbReference type="ARBA" id="ARBA00023163"/>
    </source>
</evidence>
<dbReference type="InterPro" id="IPR019769">
    <property type="entry name" value="Trans_elong_IF5A_hypusine_site"/>
</dbReference>
<evidence type="ECO:0000256" key="10">
    <source>
        <dbReference type="ARBA" id="ARBA00023242"/>
    </source>
</evidence>
<dbReference type="PROSITE" id="PS00302">
    <property type="entry name" value="IF5A_HYPUSINE"/>
    <property type="match status" value="1"/>
</dbReference>
<evidence type="ECO:0000259" key="13">
    <source>
        <dbReference type="SMART" id="SM01376"/>
    </source>
</evidence>
<dbReference type="CDD" id="cd04468">
    <property type="entry name" value="S1_eIF5A"/>
    <property type="match status" value="1"/>
</dbReference>
<feature type="domain" description="Translation initiation factor 5A C-terminal" evidence="13">
    <location>
        <begin position="84"/>
        <end position="153"/>
    </location>
</feature>
<evidence type="ECO:0000256" key="1">
    <source>
        <dbReference type="ARBA" id="ARBA00004123"/>
    </source>
</evidence>
<dbReference type="InterPro" id="IPR007705">
    <property type="entry name" value="Vesicle_trsprt_v-SNARE_N"/>
</dbReference>
<dbReference type="InterPro" id="IPR020189">
    <property type="entry name" value="IF5A_C"/>
</dbReference>
<dbReference type="CDD" id="cd23158">
    <property type="entry name" value="Prefoldin_UXT"/>
    <property type="match status" value="1"/>
</dbReference>
<dbReference type="SUPFAM" id="SSF47661">
    <property type="entry name" value="t-snare proteins"/>
    <property type="match status" value="1"/>
</dbReference>
<proteinExistence type="inferred from homology"/>
<evidence type="ECO:0000256" key="4">
    <source>
        <dbReference type="ARBA" id="ARBA00006108"/>
    </source>
</evidence>
<dbReference type="InterPro" id="IPR012340">
    <property type="entry name" value="NA-bd_OB-fold"/>
</dbReference>
<comment type="subcellular location">
    <subcellularLocation>
        <location evidence="1">Nucleus</location>
    </subcellularLocation>
</comment>
<evidence type="ECO:0000313" key="14">
    <source>
        <dbReference type="EMBL" id="KAG5378945.1"/>
    </source>
</evidence>
<organism evidence="14 15">
    <name type="scientific">Brassica rapa subsp. trilocularis</name>
    <dbReference type="NCBI Taxonomy" id="1813537"/>
    <lineage>
        <taxon>Eukaryota</taxon>
        <taxon>Viridiplantae</taxon>
        <taxon>Streptophyta</taxon>
        <taxon>Embryophyta</taxon>
        <taxon>Tracheophyta</taxon>
        <taxon>Spermatophyta</taxon>
        <taxon>Magnoliopsida</taxon>
        <taxon>eudicotyledons</taxon>
        <taxon>Gunneridae</taxon>
        <taxon>Pentapetalae</taxon>
        <taxon>rosids</taxon>
        <taxon>malvids</taxon>
        <taxon>Brassicales</taxon>
        <taxon>Brassicaceae</taxon>
        <taxon>Brassiceae</taxon>
        <taxon>Brassica</taxon>
    </lineage>
</organism>
<evidence type="ECO:0000256" key="3">
    <source>
        <dbReference type="ARBA" id="ARBA00006016"/>
    </source>
</evidence>
<dbReference type="Pfam" id="PF05008">
    <property type="entry name" value="V-SNARE"/>
    <property type="match status" value="1"/>
</dbReference>
<dbReference type="Gene3D" id="1.20.5.110">
    <property type="match status" value="1"/>
</dbReference>
<dbReference type="SUPFAM" id="SSF50249">
    <property type="entry name" value="Nucleic acid-binding proteins"/>
    <property type="match status" value="1"/>
</dbReference>
<reference evidence="14 15" key="1">
    <citation type="submission" date="2021-03" db="EMBL/GenBank/DDBJ databases">
        <authorList>
            <person name="King G.J."/>
            <person name="Bancroft I."/>
            <person name="Baten A."/>
            <person name="Bloomfield J."/>
            <person name="Borpatragohain P."/>
            <person name="He Z."/>
            <person name="Irish N."/>
            <person name="Irwin J."/>
            <person name="Liu K."/>
            <person name="Mauleon R.P."/>
            <person name="Moore J."/>
            <person name="Morris R."/>
            <person name="Ostergaard L."/>
            <person name="Wang B."/>
            <person name="Wells R."/>
        </authorList>
    </citation>
    <scope>NUCLEOTIDE SEQUENCE [LARGE SCALE GENOMIC DNA]</scope>
    <source>
        <strain evidence="14">R-o-18</strain>
        <tissue evidence="14">Leaf</tissue>
    </source>
</reference>
<keyword evidence="12" id="KW-0812">Transmembrane</keyword>
<dbReference type="Pfam" id="PF09748">
    <property type="entry name" value="Med10"/>
    <property type="match status" value="1"/>
</dbReference>
<dbReference type="NCBIfam" id="TIGR00037">
    <property type="entry name" value="eIF_5A"/>
    <property type="match status" value="1"/>
</dbReference>
<comment type="similarity">
    <text evidence="3">Belongs to the eIF-5A family.</text>
</comment>
<dbReference type="InterPro" id="IPR010989">
    <property type="entry name" value="SNARE"/>
</dbReference>
<dbReference type="NCBIfam" id="TIGR00293">
    <property type="entry name" value="prefoldin subunit alpha"/>
    <property type="match status" value="1"/>
</dbReference>
<keyword evidence="10" id="KW-0539">Nucleus</keyword>
<dbReference type="Pfam" id="PF21485">
    <property type="entry name" value="IF5A-like_N"/>
    <property type="match status" value="1"/>
</dbReference>
<evidence type="ECO:0000256" key="12">
    <source>
        <dbReference type="SAM" id="Phobius"/>
    </source>
</evidence>
<dbReference type="CDD" id="cd15862">
    <property type="entry name" value="SNARE_Vti1"/>
    <property type="match status" value="1"/>
</dbReference>
<dbReference type="InterPro" id="IPR038407">
    <property type="entry name" value="v-SNARE_N_sf"/>
</dbReference>
<keyword evidence="12" id="KW-0472">Membrane</keyword>
<dbReference type="SUPFAM" id="SSF46579">
    <property type="entry name" value="Prefoldin"/>
    <property type="match status" value="1"/>
</dbReference>
<accession>A0ABQ7KX18</accession>
<protein>
    <recommendedName>
        <fullName evidence="13">Translation initiation factor 5A C-terminal domain-containing protein</fullName>
    </recommendedName>
</protein>
<keyword evidence="15" id="KW-1185">Reference proteome</keyword>
<feature type="compositionally biased region" description="Basic and acidic residues" evidence="11">
    <location>
        <begin position="1"/>
        <end position="10"/>
    </location>
</feature>
<dbReference type="Gene3D" id="2.40.50.140">
    <property type="entry name" value="Nucleic acid-binding proteins"/>
    <property type="match status" value="1"/>
</dbReference>
<evidence type="ECO:0000256" key="8">
    <source>
        <dbReference type="ARBA" id="ARBA00023071"/>
    </source>
</evidence>
<comment type="caution">
    <text evidence="14">The sequence shown here is derived from an EMBL/GenBank/DDBJ whole genome shotgun (WGS) entry which is preliminary data.</text>
</comment>
<dbReference type="InterPro" id="IPR048670">
    <property type="entry name" value="IF5A-like_N"/>
</dbReference>
<keyword evidence="12" id="KW-1133">Transmembrane helix</keyword>
<feature type="region of interest" description="Disordered" evidence="11">
    <location>
        <begin position="1"/>
        <end position="23"/>
    </location>
</feature>
<dbReference type="Gene3D" id="2.30.30.30">
    <property type="match status" value="1"/>
</dbReference>
<dbReference type="InterPro" id="IPR014722">
    <property type="entry name" value="Rib_uL2_dom2"/>
</dbReference>
<dbReference type="InterPro" id="IPR009053">
    <property type="entry name" value="Prefoldin"/>
</dbReference>
<evidence type="ECO:0000256" key="6">
    <source>
        <dbReference type="ARBA" id="ARBA00022927"/>
    </source>
</evidence>
<dbReference type="SUPFAM" id="SSF58038">
    <property type="entry name" value="SNARE fusion complex"/>
    <property type="match status" value="1"/>
</dbReference>
<feature type="transmembrane region" description="Helical" evidence="12">
    <location>
        <begin position="906"/>
        <end position="925"/>
    </location>
</feature>
<evidence type="ECO:0000313" key="15">
    <source>
        <dbReference type="Proteomes" id="UP000823674"/>
    </source>
</evidence>
<keyword evidence="7" id="KW-0805">Transcription regulation</keyword>
<dbReference type="InterPro" id="IPR019145">
    <property type="entry name" value="Mediator_Med10"/>
</dbReference>
<keyword evidence="5" id="KW-0648">Protein biosynthesis</keyword>